<gene>
    <name evidence="1" type="ORF">EVAR_32323_1</name>
</gene>
<organism evidence="1 2">
    <name type="scientific">Eumeta variegata</name>
    <name type="common">Bagworm moth</name>
    <name type="synonym">Eumeta japonica</name>
    <dbReference type="NCBI Taxonomy" id="151549"/>
    <lineage>
        <taxon>Eukaryota</taxon>
        <taxon>Metazoa</taxon>
        <taxon>Ecdysozoa</taxon>
        <taxon>Arthropoda</taxon>
        <taxon>Hexapoda</taxon>
        <taxon>Insecta</taxon>
        <taxon>Pterygota</taxon>
        <taxon>Neoptera</taxon>
        <taxon>Endopterygota</taxon>
        <taxon>Lepidoptera</taxon>
        <taxon>Glossata</taxon>
        <taxon>Ditrysia</taxon>
        <taxon>Tineoidea</taxon>
        <taxon>Psychidae</taxon>
        <taxon>Oiketicinae</taxon>
        <taxon>Eumeta</taxon>
    </lineage>
</organism>
<reference evidence="1 2" key="1">
    <citation type="journal article" date="2019" name="Commun. Biol.">
        <title>The bagworm genome reveals a unique fibroin gene that provides high tensile strength.</title>
        <authorList>
            <person name="Kono N."/>
            <person name="Nakamura H."/>
            <person name="Ohtoshi R."/>
            <person name="Tomita M."/>
            <person name="Numata K."/>
            <person name="Arakawa K."/>
        </authorList>
    </citation>
    <scope>NUCLEOTIDE SEQUENCE [LARGE SCALE GENOMIC DNA]</scope>
</reference>
<dbReference type="AlphaFoldDB" id="A0A4C1ZDM5"/>
<name>A0A4C1ZDM5_EUMVA</name>
<keyword evidence="2" id="KW-1185">Reference proteome</keyword>
<protein>
    <submittedName>
        <fullName evidence="1">Uncharacterized protein</fullName>
    </submittedName>
</protein>
<evidence type="ECO:0000313" key="2">
    <source>
        <dbReference type="Proteomes" id="UP000299102"/>
    </source>
</evidence>
<accession>A0A4C1ZDM5</accession>
<sequence>MIVKAVRKRVRDELRAGRAGAPGGWEGGGGRETQCNRLRAGGGGARGGRVAAAAWSMTPRHCINARRSPCARLPQLCRARHFAF</sequence>
<comment type="caution">
    <text evidence="1">The sequence shown here is derived from an EMBL/GenBank/DDBJ whole genome shotgun (WGS) entry which is preliminary data.</text>
</comment>
<dbReference type="EMBL" id="BGZK01001694">
    <property type="protein sequence ID" value="GBP84697.1"/>
    <property type="molecule type" value="Genomic_DNA"/>
</dbReference>
<proteinExistence type="predicted"/>
<evidence type="ECO:0000313" key="1">
    <source>
        <dbReference type="EMBL" id="GBP84697.1"/>
    </source>
</evidence>
<dbReference type="Proteomes" id="UP000299102">
    <property type="component" value="Unassembled WGS sequence"/>
</dbReference>